<gene>
    <name evidence="4" type="ORF">K2173_011705</name>
</gene>
<accession>A0AAV8T1Z4</accession>
<comment type="similarity">
    <text evidence="1">Belongs to the protein disulfide isomerase family.</text>
</comment>
<reference evidence="4 5" key="1">
    <citation type="submission" date="2021-09" db="EMBL/GenBank/DDBJ databases">
        <title>Genomic insights and catalytic innovation underlie evolution of tropane alkaloids biosynthesis.</title>
        <authorList>
            <person name="Wang Y.-J."/>
            <person name="Tian T."/>
            <person name="Huang J.-P."/>
            <person name="Huang S.-X."/>
        </authorList>
    </citation>
    <scope>NUCLEOTIDE SEQUENCE [LARGE SCALE GENOMIC DNA]</scope>
    <source>
        <strain evidence="4">KIB-2018</strain>
        <tissue evidence="4">Leaf</tissue>
    </source>
</reference>
<name>A0AAV8T1Z4_9ROSI</name>
<dbReference type="GO" id="GO:0003756">
    <property type="term" value="F:protein disulfide isomerase activity"/>
    <property type="evidence" value="ECO:0007669"/>
    <property type="project" value="TreeGrafter"/>
</dbReference>
<feature type="signal peptide" evidence="2">
    <location>
        <begin position="1"/>
        <end position="24"/>
    </location>
</feature>
<dbReference type="Proteomes" id="UP001159364">
    <property type="component" value="Linkage Group LG07"/>
</dbReference>
<organism evidence="4 5">
    <name type="scientific">Erythroxylum novogranatense</name>
    <dbReference type="NCBI Taxonomy" id="1862640"/>
    <lineage>
        <taxon>Eukaryota</taxon>
        <taxon>Viridiplantae</taxon>
        <taxon>Streptophyta</taxon>
        <taxon>Embryophyta</taxon>
        <taxon>Tracheophyta</taxon>
        <taxon>Spermatophyta</taxon>
        <taxon>Magnoliopsida</taxon>
        <taxon>eudicotyledons</taxon>
        <taxon>Gunneridae</taxon>
        <taxon>Pentapetalae</taxon>
        <taxon>rosids</taxon>
        <taxon>fabids</taxon>
        <taxon>Malpighiales</taxon>
        <taxon>Erythroxylaceae</taxon>
        <taxon>Erythroxylum</taxon>
    </lineage>
</organism>
<dbReference type="SUPFAM" id="SSF52833">
    <property type="entry name" value="Thioredoxin-like"/>
    <property type="match status" value="1"/>
</dbReference>
<dbReference type="Pfam" id="PF00085">
    <property type="entry name" value="Thioredoxin"/>
    <property type="match status" value="1"/>
</dbReference>
<evidence type="ECO:0000256" key="2">
    <source>
        <dbReference type="SAM" id="SignalP"/>
    </source>
</evidence>
<sequence length="180" mass="20344">MSKPTSVLLLLIVLAALSFHGGQSRSLTLNNIDIHEVGDENERPTEKKKEEAAVVVLTQNNFTEFVNQNKYVMVNFYAPWCYWSRRLAPEYEAAAPMVAGEAVLAKVDASTENRLSYRYKVNGYPTVIFFVGGVRKEDYYSERTRGEIAKWVQKKVEEYGPRATITTEKEVEPVLVTASA</sequence>
<feature type="domain" description="Thioredoxin" evidence="3">
    <location>
        <begin position="18"/>
        <end position="157"/>
    </location>
</feature>
<feature type="chain" id="PRO_5043429120" description="Thioredoxin domain-containing protein" evidence="2">
    <location>
        <begin position="25"/>
        <end position="180"/>
    </location>
</feature>
<evidence type="ECO:0000259" key="3">
    <source>
        <dbReference type="PROSITE" id="PS51352"/>
    </source>
</evidence>
<dbReference type="GO" id="GO:0034976">
    <property type="term" value="P:response to endoplasmic reticulum stress"/>
    <property type="evidence" value="ECO:0007669"/>
    <property type="project" value="TreeGrafter"/>
</dbReference>
<dbReference type="InterPro" id="IPR013766">
    <property type="entry name" value="Thioredoxin_domain"/>
</dbReference>
<dbReference type="EMBL" id="JAIWQS010000007">
    <property type="protein sequence ID" value="KAJ8760293.1"/>
    <property type="molecule type" value="Genomic_DNA"/>
</dbReference>
<dbReference type="CDD" id="cd02961">
    <property type="entry name" value="PDI_a_family"/>
    <property type="match status" value="1"/>
</dbReference>
<dbReference type="PROSITE" id="PS51352">
    <property type="entry name" value="THIOREDOXIN_2"/>
    <property type="match status" value="1"/>
</dbReference>
<dbReference type="GO" id="GO:0006457">
    <property type="term" value="P:protein folding"/>
    <property type="evidence" value="ECO:0007669"/>
    <property type="project" value="TreeGrafter"/>
</dbReference>
<proteinExistence type="inferred from homology"/>
<dbReference type="InterPro" id="IPR036249">
    <property type="entry name" value="Thioredoxin-like_sf"/>
</dbReference>
<comment type="caution">
    <text evidence="4">The sequence shown here is derived from an EMBL/GenBank/DDBJ whole genome shotgun (WGS) entry which is preliminary data.</text>
</comment>
<evidence type="ECO:0000313" key="5">
    <source>
        <dbReference type="Proteomes" id="UP001159364"/>
    </source>
</evidence>
<dbReference type="Gene3D" id="3.40.30.10">
    <property type="entry name" value="Glutaredoxin"/>
    <property type="match status" value="1"/>
</dbReference>
<keyword evidence="2" id="KW-0732">Signal</keyword>
<evidence type="ECO:0000313" key="4">
    <source>
        <dbReference type="EMBL" id="KAJ8760293.1"/>
    </source>
</evidence>
<keyword evidence="5" id="KW-1185">Reference proteome</keyword>
<evidence type="ECO:0000256" key="1">
    <source>
        <dbReference type="ARBA" id="ARBA00006347"/>
    </source>
</evidence>
<protein>
    <recommendedName>
        <fullName evidence="3">Thioredoxin domain-containing protein</fullName>
    </recommendedName>
</protein>
<dbReference type="GO" id="GO:0005783">
    <property type="term" value="C:endoplasmic reticulum"/>
    <property type="evidence" value="ECO:0007669"/>
    <property type="project" value="TreeGrafter"/>
</dbReference>
<dbReference type="AlphaFoldDB" id="A0AAV8T1Z4"/>
<dbReference type="PANTHER" id="PTHR18929">
    <property type="entry name" value="PROTEIN DISULFIDE ISOMERASE"/>
    <property type="match status" value="1"/>
</dbReference>
<dbReference type="PANTHER" id="PTHR18929:SF214">
    <property type="entry name" value="THIOREDOXIN DOMAIN-CONTAINING PROTEIN"/>
    <property type="match status" value="1"/>
</dbReference>